<keyword evidence="1" id="KW-0812">Transmembrane</keyword>
<comment type="caution">
    <text evidence="2">The sequence shown here is derived from an EMBL/GenBank/DDBJ whole genome shotgun (WGS) entry which is preliminary data.</text>
</comment>
<protein>
    <recommendedName>
        <fullName evidence="4">Lipoprotein</fullName>
    </recommendedName>
</protein>
<evidence type="ECO:0000256" key="1">
    <source>
        <dbReference type="SAM" id="Phobius"/>
    </source>
</evidence>
<dbReference type="RefSeq" id="WP_154488307.1">
    <property type="nucleotide sequence ID" value="NZ_VULN01000010.1"/>
</dbReference>
<evidence type="ECO:0000313" key="3">
    <source>
        <dbReference type="Proteomes" id="UP000441455"/>
    </source>
</evidence>
<accession>A0A6N7VZH5</accession>
<proteinExistence type="predicted"/>
<evidence type="ECO:0000313" key="2">
    <source>
        <dbReference type="EMBL" id="MSS82465.1"/>
    </source>
</evidence>
<dbReference type="EMBL" id="VULN01000010">
    <property type="protein sequence ID" value="MSS82465.1"/>
    <property type="molecule type" value="Genomic_DNA"/>
</dbReference>
<evidence type="ECO:0008006" key="4">
    <source>
        <dbReference type="Google" id="ProtNLM"/>
    </source>
</evidence>
<keyword evidence="1" id="KW-1133">Transmembrane helix</keyword>
<dbReference type="Proteomes" id="UP000441455">
    <property type="component" value="Unassembled WGS sequence"/>
</dbReference>
<feature type="transmembrane region" description="Helical" evidence="1">
    <location>
        <begin position="7"/>
        <end position="28"/>
    </location>
</feature>
<keyword evidence="1" id="KW-0472">Membrane</keyword>
<reference evidence="2 3" key="1">
    <citation type="submission" date="2019-08" db="EMBL/GenBank/DDBJ databases">
        <title>In-depth cultivation of the pig gut microbiome towards novel bacterial diversity and tailored functional studies.</title>
        <authorList>
            <person name="Wylensek D."/>
            <person name="Hitch T.C.A."/>
            <person name="Clavel T."/>
        </authorList>
    </citation>
    <scope>NUCLEOTIDE SEQUENCE [LARGE SCALE GENOMIC DNA]</scope>
    <source>
        <strain evidence="2 3">WCA-389-WT-5B</strain>
    </source>
</reference>
<name>A0A6N7VZH5_ACIFE</name>
<dbReference type="AlphaFoldDB" id="A0A6N7VZH5"/>
<sequence>MEQETKWRIILAIAGACALCIIGGLIYGCGREKKEEPKVLDYQQTTDPATIQKKLDVDQGTAREITREIYHVQQSDAPPGITYYVQAPDVEAGARQVAKDIQAGKPTVPAAAAEKTDRTVVTADTNRQKVDVYKINLRRTHKVKAGIMTADGKTYGGIGYQAGKWEGMIYTRSGRKVDAAAITYTLAEW</sequence>
<gene>
    <name evidence="2" type="ORF">FX155_07650</name>
</gene>
<dbReference type="OrthoDB" id="1665626at2"/>
<dbReference type="PROSITE" id="PS51257">
    <property type="entry name" value="PROKAR_LIPOPROTEIN"/>
    <property type="match status" value="1"/>
</dbReference>
<organism evidence="2 3">
    <name type="scientific">Acidaminococcus fermentans</name>
    <dbReference type="NCBI Taxonomy" id="905"/>
    <lineage>
        <taxon>Bacteria</taxon>
        <taxon>Bacillati</taxon>
        <taxon>Bacillota</taxon>
        <taxon>Negativicutes</taxon>
        <taxon>Acidaminococcales</taxon>
        <taxon>Acidaminococcaceae</taxon>
        <taxon>Acidaminococcus</taxon>
    </lineage>
</organism>